<accession>A0A975D9E8</accession>
<evidence type="ECO:0000256" key="1">
    <source>
        <dbReference type="SAM" id="SignalP"/>
    </source>
</evidence>
<dbReference type="AlphaFoldDB" id="A0A975D9E8"/>
<protein>
    <recommendedName>
        <fullName evidence="4">Circumsporozoite protein</fullName>
    </recommendedName>
</protein>
<reference evidence="2" key="1">
    <citation type="submission" date="2020-07" db="EMBL/GenBank/DDBJ databases">
        <authorList>
            <person name="Camacho E."/>
        </authorList>
    </citation>
    <scope>NUCLEOTIDE SEQUENCE</scope>
    <source>
        <strain evidence="2">MPO218</strain>
    </source>
</reference>
<evidence type="ECO:0000313" key="2">
    <source>
        <dbReference type="EMBL" id="QTH24656.1"/>
    </source>
</evidence>
<evidence type="ECO:0000313" key="3">
    <source>
        <dbReference type="Proteomes" id="UP000664914"/>
    </source>
</evidence>
<feature type="chain" id="PRO_5038092415" description="Circumsporozoite protein" evidence="1">
    <location>
        <begin position="20"/>
        <end position="66"/>
    </location>
</feature>
<name>A0A975D9E8_9SPHN</name>
<dbReference type="Proteomes" id="UP000664914">
    <property type="component" value="Chromosome"/>
</dbReference>
<keyword evidence="1" id="KW-0732">Signal</keyword>
<dbReference type="EMBL" id="CP059319">
    <property type="protein sequence ID" value="QTH24656.1"/>
    <property type="molecule type" value="Genomic_DNA"/>
</dbReference>
<dbReference type="PROSITE" id="PS51257">
    <property type="entry name" value="PROKAR_LIPOPROTEIN"/>
    <property type="match status" value="1"/>
</dbReference>
<evidence type="ECO:0008006" key="4">
    <source>
        <dbReference type="Google" id="ProtNLM"/>
    </source>
</evidence>
<proteinExistence type="predicted"/>
<feature type="signal peptide" evidence="1">
    <location>
        <begin position="1"/>
        <end position="19"/>
    </location>
</feature>
<gene>
    <name evidence="2" type="ORF">HRJ34_21340</name>
</gene>
<sequence>MMKKIVALSLIAAASLTVAACKPKAEAPAENNTAVVDNAADAMADTNAALADSNAAAPADNASNAL</sequence>
<organism evidence="2 3">
    <name type="scientific">Rhizorhabdus wittichii</name>
    <dbReference type="NCBI Taxonomy" id="160791"/>
    <lineage>
        <taxon>Bacteria</taxon>
        <taxon>Pseudomonadati</taxon>
        <taxon>Pseudomonadota</taxon>
        <taxon>Alphaproteobacteria</taxon>
        <taxon>Sphingomonadales</taxon>
        <taxon>Sphingomonadaceae</taxon>
        <taxon>Rhizorhabdus</taxon>
    </lineage>
</organism>
<reference evidence="2" key="2">
    <citation type="submission" date="2021-04" db="EMBL/GenBank/DDBJ databases">
        <title>Isolation and genomic analysis of the ibuprofen-degrading bacterium Sphingomonas strain MPO218.</title>
        <authorList>
            <person name="Aulestia M."/>
            <person name="Flores A."/>
            <person name="Mangas E.L."/>
            <person name="Perez-Pulido A.J."/>
            <person name="Santero E."/>
            <person name="Camacho E.M."/>
        </authorList>
    </citation>
    <scope>NUCLEOTIDE SEQUENCE</scope>
    <source>
        <strain evidence="2">MPO218</strain>
    </source>
</reference>